<evidence type="ECO:0000313" key="3">
    <source>
        <dbReference type="EMBL" id="MFC4542784.1"/>
    </source>
</evidence>
<dbReference type="PRINTS" id="PR00502">
    <property type="entry name" value="NUDIXFAMILY"/>
</dbReference>
<reference evidence="3 4" key="1">
    <citation type="journal article" date="2019" name="Int. J. Syst. Evol. Microbiol.">
        <title>The Global Catalogue of Microorganisms (GCM) 10K type strain sequencing project: providing services to taxonomists for standard genome sequencing and annotation.</title>
        <authorList>
            <consortium name="The Broad Institute Genomics Platform"/>
            <consortium name="The Broad Institute Genome Sequencing Center for Infectious Disease"/>
            <person name="Wu L."/>
            <person name="Ma J."/>
        </authorList>
    </citation>
    <scope>NUCLEOTIDE SEQUENCE [LARGE SCALE GENOMIC DNA]</scope>
    <source>
        <strain evidence="3 4">WLHS5</strain>
    </source>
</reference>
<dbReference type="RefSeq" id="WP_250140524.1">
    <property type="nucleotide sequence ID" value="NZ_JALIQP010000002.1"/>
</dbReference>
<dbReference type="InterPro" id="IPR015797">
    <property type="entry name" value="NUDIX_hydrolase-like_dom_sf"/>
</dbReference>
<dbReference type="InterPro" id="IPR020084">
    <property type="entry name" value="NUDIX_hydrolase_CS"/>
</dbReference>
<sequence length="178" mass="19194">MVSRPPAFCPDCGDSLETISFDGRERERCPDCERIVWHNPVPCAVVAVVDRTAPDPAVLCVERGVPPGVGEWTLPGGHMEVGEEPETAAARELAEETGVTVDPDALDILDATTVAPRDGKHVVTIHYVVDRAATDGEVIAGSDASAARFWSPADFEAANGTFRPVHEERFRDAAAWFE</sequence>
<dbReference type="PANTHER" id="PTHR43736:SF1">
    <property type="entry name" value="DIHYDRONEOPTERIN TRIPHOSPHATE DIPHOSPHATASE"/>
    <property type="match status" value="1"/>
</dbReference>
<dbReference type="EMBL" id="JBHSFA010000007">
    <property type="protein sequence ID" value="MFC4542784.1"/>
    <property type="molecule type" value="Genomic_DNA"/>
</dbReference>
<dbReference type="Gene3D" id="3.90.79.10">
    <property type="entry name" value="Nucleoside Triphosphate Pyrophosphohydrolase"/>
    <property type="match status" value="1"/>
</dbReference>
<evidence type="ECO:0000313" key="4">
    <source>
        <dbReference type="Proteomes" id="UP001595898"/>
    </source>
</evidence>
<name>A0ABD5PR16_9EURY</name>
<dbReference type="PROSITE" id="PS51462">
    <property type="entry name" value="NUDIX"/>
    <property type="match status" value="1"/>
</dbReference>
<comment type="caution">
    <text evidence="3">The sequence shown here is derived from an EMBL/GenBank/DDBJ whole genome shotgun (WGS) entry which is preliminary data.</text>
</comment>
<dbReference type="Pfam" id="PF00293">
    <property type="entry name" value="NUDIX"/>
    <property type="match status" value="1"/>
</dbReference>
<dbReference type="InterPro" id="IPR020476">
    <property type="entry name" value="Nudix_hydrolase"/>
</dbReference>
<evidence type="ECO:0000259" key="2">
    <source>
        <dbReference type="PROSITE" id="PS51462"/>
    </source>
</evidence>
<keyword evidence="1" id="KW-0378">Hydrolase</keyword>
<gene>
    <name evidence="3" type="ORF">ACFO5R_12715</name>
</gene>
<dbReference type="Proteomes" id="UP001595898">
    <property type="component" value="Unassembled WGS sequence"/>
</dbReference>
<evidence type="ECO:0000256" key="1">
    <source>
        <dbReference type="ARBA" id="ARBA00022801"/>
    </source>
</evidence>
<dbReference type="GO" id="GO:0016787">
    <property type="term" value="F:hydrolase activity"/>
    <property type="evidence" value="ECO:0007669"/>
    <property type="project" value="UniProtKB-KW"/>
</dbReference>
<accession>A0ABD5PR16</accession>
<proteinExistence type="predicted"/>
<organism evidence="3 4">
    <name type="scientific">Halosolutus amylolyticus</name>
    <dbReference type="NCBI Taxonomy" id="2932267"/>
    <lineage>
        <taxon>Archaea</taxon>
        <taxon>Methanobacteriati</taxon>
        <taxon>Methanobacteriota</taxon>
        <taxon>Stenosarchaea group</taxon>
        <taxon>Halobacteria</taxon>
        <taxon>Halobacteriales</taxon>
        <taxon>Natrialbaceae</taxon>
        <taxon>Halosolutus</taxon>
    </lineage>
</organism>
<protein>
    <submittedName>
        <fullName evidence="3">NUDIX domain-containing protein</fullName>
    </submittedName>
</protein>
<keyword evidence="4" id="KW-1185">Reference proteome</keyword>
<feature type="domain" description="Nudix hydrolase" evidence="2">
    <location>
        <begin position="40"/>
        <end position="178"/>
    </location>
</feature>
<dbReference type="PROSITE" id="PS00893">
    <property type="entry name" value="NUDIX_BOX"/>
    <property type="match status" value="1"/>
</dbReference>
<dbReference type="InterPro" id="IPR000086">
    <property type="entry name" value="NUDIX_hydrolase_dom"/>
</dbReference>
<dbReference type="SUPFAM" id="SSF55811">
    <property type="entry name" value="Nudix"/>
    <property type="match status" value="1"/>
</dbReference>
<dbReference type="AlphaFoldDB" id="A0ABD5PR16"/>
<dbReference type="PANTHER" id="PTHR43736">
    <property type="entry name" value="ADP-RIBOSE PYROPHOSPHATASE"/>
    <property type="match status" value="1"/>
</dbReference>